<name>A0A090LLW9_STRRB</name>
<evidence type="ECO:0000256" key="1">
    <source>
        <dbReference type="SAM" id="MobiDB-lite"/>
    </source>
</evidence>
<proteinExistence type="predicted"/>
<dbReference type="Proteomes" id="UP000035682">
    <property type="component" value="Unplaced"/>
</dbReference>
<dbReference type="CTD" id="36381533"/>
<reference evidence="4" key="2">
    <citation type="submission" date="2020-12" db="UniProtKB">
        <authorList>
            <consortium name="WormBaseParasite"/>
        </authorList>
    </citation>
    <scope>IDENTIFICATION</scope>
</reference>
<evidence type="ECO:0000313" key="5">
    <source>
        <dbReference type="WormBase" id="SRAE_2000381400"/>
    </source>
</evidence>
<protein>
    <submittedName>
        <fullName evidence="2 4">Uncharacterized protein</fullName>
    </submittedName>
</protein>
<sequence>MFKTASNKPIEVDSSILSAAVLSAKQFDEQIENMAADELFVKDLTTPKRTSDFLVKRPFSEGRLFKNPSNSNVTPLSLRHPRDQSQSVSLKRRSTEDVPFITPKRFMNTNLSSNPFKRPLRKSLEKTAFSTPISNITPNNTPVRECNSKDKKNDAIAGETPLRTINKNLNIDNCDFVKIKNVCKKESKGRDLVGIVWEINVTENSKAHMIIIDDTCHGVNAELVIPSVYIMEFKTRVKGRVIVVKNINVTNSRGKNILKISPDCYRFDGDSFDEEDLREWYTFGNITQDKVKIV</sequence>
<evidence type="ECO:0000313" key="4">
    <source>
        <dbReference type="WBParaSite" id="SRAE_2000381400.1"/>
    </source>
</evidence>
<dbReference type="WBParaSite" id="SRAE_2000381400.1">
    <property type="protein sequence ID" value="SRAE_2000381400.1"/>
    <property type="gene ID" value="WBGene00264040"/>
</dbReference>
<dbReference type="GeneID" id="36381533"/>
<reference evidence="2 3" key="1">
    <citation type="submission" date="2014-09" db="EMBL/GenBank/DDBJ databases">
        <authorList>
            <person name="Martin A.A."/>
        </authorList>
    </citation>
    <scope>NUCLEOTIDE SEQUENCE</scope>
    <source>
        <strain evidence="3">ED321</strain>
        <strain evidence="2">ED321 Heterogonic</strain>
    </source>
</reference>
<dbReference type="AlphaFoldDB" id="A0A090LLW9"/>
<evidence type="ECO:0000313" key="2">
    <source>
        <dbReference type="EMBL" id="CEF69163.1"/>
    </source>
</evidence>
<dbReference type="RefSeq" id="XP_024508363.1">
    <property type="nucleotide sequence ID" value="XM_024655053.1"/>
</dbReference>
<feature type="region of interest" description="Disordered" evidence="1">
    <location>
        <begin position="65"/>
        <end position="94"/>
    </location>
</feature>
<accession>A0A090LLW9</accession>
<dbReference type="EMBL" id="LN609529">
    <property type="protein sequence ID" value="CEF69163.1"/>
    <property type="molecule type" value="Genomic_DNA"/>
</dbReference>
<feature type="region of interest" description="Disordered" evidence="1">
    <location>
        <begin position="131"/>
        <end position="150"/>
    </location>
</feature>
<gene>
    <name evidence="2 4 5" type="ORF">SRAE_2000381400</name>
</gene>
<organism evidence="2">
    <name type="scientific">Strongyloides ratti</name>
    <name type="common">Parasitic roundworm</name>
    <dbReference type="NCBI Taxonomy" id="34506"/>
    <lineage>
        <taxon>Eukaryota</taxon>
        <taxon>Metazoa</taxon>
        <taxon>Ecdysozoa</taxon>
        <taxon>Nematoda</taxon>
        <taxon>Chromadorea</taxon>
        <taxon>Rhabditida</taxon>
        <taxon>Tylenchina</taxon>
        <taxon>Panagrolaimomorpha</taxon>
        <taxon>Strongyloidoidea</taxon>
        <taxon>Strongyloididae</taxon>
        <taxon>Strongyloides</taxon>
    </lineage>
</organism>
<keyword evidence="3" id="KW-1185">Reference proteome</keyword>
<feature type="compositionally biased region" description="Polar residues" evidence="1">
    <location>
        <begin position="131"/>
        <end position="142"/>
    </location>
</feature>
<evidence type="ECO:0000313" key="3">
    <source>
        <dbReference type="Proteomes" id="UP000035682"/>
    </source>
</evidence>
<dbReference type="WormBase" id="SRAE_2000381400">
    <property type="protein sequence ID" value="SRP08316"/>
    <property type="gene ID" value="WBGene00264040"/>
</dbReference>